<dbReference type="GO" id="GO:0031023">
    <property type="term" value="P:microtubule organizing center organization"/>
    <property type="evidence" value="ECO:0007669"/>
    <property type="project" value="TreeGrafter"/>
</dbReference>
<keyword evidence="8" id="KW-0206">Cytoskeleton</keyword>
<organism evidence="12 13">
    <name type="scientific">Adineta ricciae</name>
    <name type="common">Rotifer</name>
    <dbReference type="NCBI Taxonomy" id="249248"/>
    <lineage>
        <taxon>Eukaryota</taxon>
        <taxon>Metazoa</taxon>
        <taxon>Spiralia</taxon>
        <taxon>Gnathifera</taxon>
        <taxon>Rotifera</taxon>
        <taxon>Eurotatoria</taxon>
        <taxon>Bdelloidea</taxon>
        <taxon>Adinetida</taxon>
        <taxon>Adinetidae</taxon>
        <taxon>Adineta</taxon>
    </lineage>
</organism>
<evidence type="ECO:0000256" key="8">
    <source>
        <dbReference type="ARBA" id="ARBA00023212"/>
    </source>
</evidence>
<dbReference type="GO" id="GO:0005874">
    <property type="term" value="C:microtubule"/>
    <property type="evidence" value="ECO:0007669"/>
    <property type="project" value="UniProtKB-KW"/>
</dbReference>
<keyword evidence="3" id="KW-0963">Cytoplasm</keyword>
<dbReference type="PANTHER" id="PTHR19378:SF0">
    <property type="entry name" value="HAUS AUGMIN-LIKE COMPLEX SUBUNIT 3"/>
    <property type="match status" value="1"/>
</dbReference>
<gene>
    <name evidence="12" type="ORF">EDS130_LOCUS21723</name>
</gene>
<evidence type="ECO:0000256" key="4">
    <source>
        <dbReference type="ARBA" id="ARBA00022618"/>
    </source>
</evidence>
<dbReference type="EMBL" id="CAJNOJ010000111">
    <property type="protein sequence ID" value="CAF1133999.1"/>
    <property type="molecule type" value="Genomic_DNA"/>
</dbReference>
<accession>A0A814RIV2</accession>
<keyword evidence="5" id="KW-0493">Microtubule</keyword>
<evidence type="ECO:0000256" key="5">
    <source>
        <dbReference type="ARBA" id="ARBA00022701"/>
    </source>
</evidence>
<evidence type="ECO:0000256" key="10">
    <source>
        <dbReference type="SAM" id="Coils"/>
    </source>
</evidence>
<dbReference type="PANTHER" id="PTHR19378">
    <property type="entry name" value="GOLGIN- RELATED"/>
    <property type="match status" value="1"/>
</dbReference>
<dbReference type="AlphaFoldDB" id="A0A814RIV2"/>
<keyword evidence="9" id="KW-0131">Cell cycle</keyword>
<comment type="caution">
    <text evidence="12">The sequence shown here is derived from an EMBL/GenBank/DDBJ whole genome shotgun (WGS) entry which is preliminary data.</text>
</comment>
<dbReference type="InterPro" id="IPR032733">
    <property type="entry name" value="HAUS3_N"/>
</dbReference>
<evidence type="ECO:0000256" key="1">
    <source>
        <dbReference type="ARBA" id="ARBA00004186"/>
    </source>
</evidence>
<dbReference type="GO" id="GO:0051301">
    <property type="term" value="P:cell division"/>
    <property type="evidence" value="ECO:0007669"/>
    <property type="project" value="UniProtKB-KW"/>
</dbReference>
<dbReference type="GO" id="GO:0005815">
    <property type="term" value="C:microtubule organizing center"/>
    <property type="evidence" value="ECO:0007669"/>
    <property type="project" value="TreeGrafter"/>
</dbReference>
<keyword evidence="4" id="KW-0132">Cell division</keyword>
<evidence type="ECO:0000256" key="9">
    <source>
        <dbReference type="ARBA" id="ARBA00023306"/>
    </source>
</evidence>
<keyword evidence="6" id="KW-0498">Mitosis</keyword>
<comment type="similarity">
    <text evidence="2">Belongs to the HAUS3 family.</text>
</comment>
<evidence type="ECO:0000313" key="12">
    <source>
        <dbReference type="EMBL" id="CAF1133999.1"/>
    </source>
</evidence>
<keyword evidence="7 10" id="KW-0175">Coiled coil</keyword>
<comment type="subcellular location">
    <subcellularLocation>
        <location evidence="1">Cytoplasm</location>
        <location evidence="1">Cytoskeleton</location>
        <location evidence="1">Spindle</location>
    </subcellularLocation>
</comment>
<evidence type="ECO:0000256" key="3">
    <source>
        <dbReference type="ARBA" id="ARBA00022490"/>
    </source>
</evidence>
<dbReference type="InterPro" id="IPR026206">
    <property type="entry name" value="HAUS3"/>
</dbReference>
<dbReference type="GO" id="GO:0051225">
    <property type="term" value="P:spindle assembly"/>
    <property type="evidence" value="ECO:0007669"/>
    <property type="project" value="InterPro"/>
</dbReference>
<feature type="domain" description="HAUS augmin-like complex subunit 3 N-terminal" evidence="11">
    <location>
        <begin position="33"/>
        <end position="147"/>
    </location>
</feature>
<proteinExistence type="inferred from homology"/>
<reference evidence="12" key="1">
    <citation type="submission" date="2021-02" db="EMBL/GenBank/DDBJ databases">
        <authorList>
            <person name="Nowell W R."/>
        </authorList>
    </citation>
    <scope>NUCLEOTIDE SEQUENCE</scope>
</reference>
<dbReference type="Proteomes" id="UP000663852">
    <property type="component" value="Unassembled WGS sequence"/>
</dbReference>
<evidence type="ECO:0000256" key="7">
    <source>
        <dbReference type="ARBA" id="ARBA00023054"/>
    </source>
</evidence>
<protein>
    <recommendedName>
        <fullName evidence="11">HAUS augmin-like complex subunit 3 N-terminal domain-containing protein</fullName>
    </recommendedName>
</protein>
<name>A0A814RIV2_ADIRI</name>
<evidence type="ECO:0000256" key="6">
    <source>
        <dbReference type="ARBA" id="ARBA00022776"/>
    </source>
</evidence>
<dbReference type="GO" id="GO:0070652">
    <property type="term" value="C:HAUS complex"/>
    <property type="evidence" value="ECO:0007669"/>
    <property type="project" value="InterPro"/>
</dbReference>
<sequence length="456" mass="53860">MFVYSRKEDGFHNLLKHIHYPGLNQYEPYNFDWFVYQPGLEPFLTWIVNNLSEDNFLSEDELNRYALLSNEVIENNDERQKLLDILISLDNGKMVIPWTNYQRNLTEQYSCMKAQSQALKCQLNWKQQQYKSLLMKGPKGKEKIRETRRQIEQLLQLSSPQNLLQSTTNPQSIQNIGMNFLQMEKNYLSALQNIWVDENLYEPNPNNDLITQLNNRTVKLVRLEVESALASVEFETLKSQLQLCTQLKKYFDSTPIDDLKKLADRLASKSHQHHQQRTQYENQLLTVYTSRHEHALETIYLNILEKQYTTDHRLALKQQMILDSLNQHVLFCGLVDQLLSHRLALVNRTSEQMTKILNYIQMIIENSKSSSEVKKIREEKANEHLELKVSNLIEQVKQIESEFSKNHSIVDSFLEYVHRQNDDFRPKANDLANELDNLIQTKTNQWKNLNNEHISF</sequence>
<evidence type="ECO:0000259" key="11">
    <source>
        <dbReference type="Pfam" id="PF14932"/>
    </source>
</evidence>
<evidence type="ECO:0000256" key="2">
    <source>
        <dbReference type="ARBA" id="ARBA00009645"/>
    </source>
</evidence>
<feature type="coiled-coil region" evidence="10">
    <location>
        <begin position="375"/>
        <end position="402"/>
    </location>
</feature>
<dbReference type="GO" id="GO:0072686">
    <property type="term" value="C:mitotic spindle"/>
    <property type="evidence" value="ECO:0007669"/>
    <property type="project" value="TreeGrafter"/>
</dbReference>
<dbReference type="Pfam" id="PF14932">
    <property type="entry name" value="HAUS-augmin3"/>
    <property type="match status" value="1"/>
</dbReference>
<dbReference type="OrthoDB" id="2159690at2759"/>
<evidence type="ECO:0000313" key="13">
    <source>
        <dbReference type="Proteomes" id="UP000663852"/>
    </source>
</evidence>